<evidence type="ECO:0000313" key="4">
    <source>
        <dbReference type="EMBL" id="GAF01535.1"/>
    </source>
</evidence>
<proteinExistence type="predicted"/>
<dbReference type="PANTHER" id="PTHR11133">
    <property type="entry name" value="SACCHAROPINE DEHYDROGENASE"/>
    <property type="match status" value="1"/>
</dbReference>
<dbReference type="eggNOG" id="COG1748">
    <property type="taxonomic scope" value="Bacteria"/>
</dbReference>
<dbReference type="SUPFAM" id="SSF55347">
    <property type="entry name" value="Glyceraldehyde-3-phosphate dehydrogenase-like, C-terminal domain"/>
    <property type="match status" value="1"/>
</dbReference>
<feature type="domain" description="Saccharopine dehydrogenase NADP binding" evidence="2">
    <location>
        <begin position="30"/>
        <end position="140"/>
    </location>
</feature>
<dbReference type="InterPro" id="IPR005097">
    <property type="entry name" value="Sacchrp_dh_NADP-bd"/>
</dbReference>
<keyword evidence="1" id="KW-0560">Oxidoreductase</keyword>
<dbReference type="GO" id="GO:0019878">
    <property type="term" value="P:lysine biosynthetic process via aminoadipic acid"/>
    <property type="evidence" value="ECO:0007669"/>
    <property type="project" value="TreeGrafter"/>
</dbReference>
<reference evidence="4 5" key="1">
    <citation type="journal article" date="2014" name="Genome Announc.">
        <title>Draft Genome Sequence of Cytophaga fermentans JCM 21142T, a Facultative Anaerobe Isolated from Marine Mud.</title>
        <authorList>
            <person name="Starns D."/>
            <person name="Oshima K."/>
            <person name="Suda W."/>
            <person name="Iino T."/>
            <person name="Yuki M."/>
            <person name="Inoue J."/>
            <person name="Kitamura K."/>
            <person name="Iida T."/>
            <person name="Darby A."/>
            <person name="Hattori M."/>
            <person name="Ohkuma M."/>
        </authorList>
    </citation>
    <scope>NUCLEOTIDE SEQUENCE [LARGE SCALE GENOMIC DNA]</scope>
    <source>
        <strain evidence="4 5">JCM 21142</strain>
    </source>
</reference>
<gene>
    <name evidence="4" type="ORF">JCM21142_143</name>
</gene>
<dbReference type="Gene3D" id="3.30.360.10">
    <property type="entry name" value="Dihydrodipicolinate Reductase, domain 2"/>
    <property type="match status" value="1"/>
</dbReference>
<dbReference type="GO" id="GO:0005737">
    <property type="term" value="C:cytoplasm"/>
    <property type="evidence" value="ECO:0007669"/>
    <property type="project" value="TreeGrafter"/>
</dbReference>
<accession>W7XU33</accession>
<dbReference type="Pfam" id="PF03435">
    <property type="entry name" value="Sacchrp_dh_NADP"/>
    <property type="match status" value="1"/>
</dbReference>
<sequence length="473" mass="53940">MIKFKEARINIDFFKNELYIIVDMNNNNQILILGAGKVAAPLVKYLLRKKYKITVASELLYQAELIIENNPQGTAVEWHSDDINKLHTLVKQHLVIVSLLPYHLHLLVCKACIRNKKNMITTSYQQAGMDELHSEAYRNNICILNEMGLDPGIDHMWASQMIDTIKEKGGKVEKFISVCGALPSPESLDNPFRYKFSWSPTGVMKASSSHATYLKNNTIIEHDASALMKNTLLLNFEGLGEMEAYANRNALKYISLYRIPEAETFFRGTLRYKGWCEVMDTLIECGYLSEQSFPKDITTYAELTSYLTKLENTKYLRDHFAQKMGLKTHSSSIMSMEWIGLFSSAHFSPSARTPLSVLTNKMLSKMKMLPSDKDLIVLNHQLLYKLPNGTKKLLSGTFKLSGSDNENTAIANTVSYPAALGAELLLQNKIAHKGIIRPFYKEIYDPILKQLKKDFNFVFMEEELDPNKWSSNW</sequence>
<dbReference type="EMBL" id="BAMD01000001">
    <property type="protein sequence ID" value="GAF01535.1"/>
    <property type="molecule type" value="Genomic_DNA"/>
</dbReference>
<comment type="caution">
    <text evidence="4">The sequence shown here is derived from an EMBL/GenBank/DDBJ whole genome shotgun (WGS) entry which is preliminary data.</text>
</comment>
<dbReference type="InterPro" id="IPR036291">
    <property type="entry name" value="NAD(P)-bd_dom_sf"/>
</dbReference>
<evidence type="ECO:0000259" key="2">
    <source>
        <dbReference type="Pfam" id="PF03435"/>
    </source>
</evidence>
<dbReference type="Pfam" id="PF16653">
    <property type="entry name" value="Sacchrp_dh_C"/>
    <property type="match status" value="1"/>
</dbReference>
<name>W7XU33_9BACT</name>
<dbReference type="InterPro" id="IPR051168">
    <property type="entry name" value="AASS"/>
</dbReference>
<dbReference type="STRING" id="869213.GCA_000517085_04541"/>
<dbReference type="PANTHER" id="PTHR11133:SF23">
    <property type="entry name" value="SACCHAROPINE DEHYDROGENASE [NAD(+), L-LYSINE-FORMING]"/>
    <property type="match status" value="1"/>
</dbReference>
<organism evidence="4 5">
    <name type="scientific">Saccharicrinis fermentans DSM 9555 = JCM 21142</name>
    <dbReference type="NCBI Taxonomy" id="869213"/>
    <lineage>
        <taxon>Bacteria</taxon>
        <taxon>Pseudomonadati</taxon>
        <taxon>Bacteroidota</taxon>
        <taxon>Bacteroidia</taxon>
        <taxon>Marinilabiliales</taxon>
        <taxon>Marinilabiliaceae</taxon>
        <taxon>Saccharicrinis</taxon>
    </lineage>
</organism>
<feature type="domain" description="Saccharopine dehydrogenase-like C-terminal" evidence="3">
    <location>
        <begin position="148"/>
        <end position="453"/>
    </location>
</feature>
<protein>
    <submittedName>
        <fullName evidence="4">Spermidine synthase</fullName>
    </submittedName>
</protein>
<dbReference type="GO" id="GO:0004753">
    <property type="term" value="F:saccharopine dehydrogenase activity"/>
    <property type="evidence" value="ECO:0007669"/>
    <property type="project" value="TreeGrafter"/>
</dbReference>
<dbReference type="Gene3D" id="3.40.50.720">
    <property type="entry name" value="NAD(P)-binding Rossmann-like Domain"/>
    <property type="match status" value="1"/>
</dbReference>
<evidence type="ECO:0000256" key="1">
    <source>
        <dbReference type="ARBA" id="ARBA00023002"/>
    </source>
</evidence>
<dbReference type="InterPro" id="IPR032095">
    <property type="entry name" value="Sacchrp_dh-like_C"/>
</dbReference>
<dbReference type="Gene3D" id="1.10.1870.10">
    <property type="entry name" value="Domain 3, Saccharopine reductase"/>
    <property type="match status" value="1"/>
</dbReference>
<dbReference type="RefSeq" id="WP_027473739.1">
    <property type="nucleotide sequence ID" value="NZ_BAMD01000001.1"/>
</dbReference>
<evidence type="ECO:0000259" key="3">
    <source>
        <dbReference type="Pfam" id="PF16653"/>
    </source>
</evidence>
<dbReference type="Proteomes" id="UP000019402">
    <property type="component" value="Unassembled WGS sequence"/>
</dbReference>
<keyword evidence="5" id="KW-1185">Reference proteome</keyword>
<dbReference type="AlphaFoldDB" id="W7XU33"/>
<dbReference type="OrthoDB" id="973788at2"/>
<dbReference type="SUPFAM" id="SSF51735">
    <property type="entry name" value="NAD(P)-binding Rossmann-fold domains"/>
    <property type="match status" value="1"/>
</dbReference>
<evidence type="ECO:0000313" key="5">
    <source>
        <dbReference type="Proteomes" id="UP000019402"/>
    </source>
</evidence>